<gene>
    <name evidence="1" type="ORF">KIF53_09525</name>
</gene>
<dbReference type="GeneID" id="89687532"/>
<dbReference type="InterPro" id="IPR037042">
    <property type="entry name" value="YdaT-like_sf"/>
</dbReference>
<proteinExistence type="predicted"/>
<organism evidence="1 2">
    <name type="scientific">Chromobacterium subtsugae</name>
    <dbReference type="NCBI Taxonomy" id="251747"/>
    <lineage>
        <taxon>Bacteria</taxon>
        <taxon>Pseudomonadati</taxon>
        <taxon>Pseudomonadota</taxon>
        <taxon>Betaproteobacteria</taxon>
        <taxon>Neisseriales</taxon>
        <taxon>Chromobacteriaceae</taxon>
        <taxon>Chromobacterium</taxon>
    </lineage>
</organism>
<dbReference type="Gene3D" id="1.10.3600.10">
    <property type="entry name" value="Putative bacterial toxin ydaT"/>
    <property type="match status" value="1"/>
</dbReference>
<reference evidence="1 2" key="1">
    <citation type="submission" date="2021-05" db="EMBL/GenBank/DDBJ databases">
        <title>Draft Whole Genome Sequencing Of Biosensor Chromobacterium violaceum Strain CV026 Reveals A Regulatory RNA In Chromobacterium violaceum Phenotype Regulatory Network.</title>
        <authorList>
            <person name="Hong K.W."/>
            <person name="Chan K.G."/>
            <person name="Chang C.-Y."/>
        </authorList>
    </citation>
    <scope>NUCLEOTIDE SEQUENCE [LARGE SCALE GENOMIC DNA]</scope>
    <source>
        <strain evidence="1 2">ATCC 31532</strain>
    </source>
</reference>
<sequence>MKSMRNSSQKTVIGAIREHVDLWRRQQGMTHQVAAACVVEAYFAGRFDRVWPMDFVIDGDDYRHLKNNSDRVWRWLDDQTKGTVLLPANLIPAVLMALPQNLRLQCVAELLAPLGMAPTLLVQQETDSCHSALMASACKESGEGLAAFAQLSEGMTPGQLRAALAEVEESISAQQELVHFVKSRLGEVAA</sequence>
<dbReference type="EMBL" id="JAHDTB010000006">
    <property type="protein sequence ID" value="MBW8287863.1"/>
    <property type="molecule type" value="Genomic_DNA"/>
</dbReference>
<accession>A0ABS7FEX6</accession>
<dbReference type="RefSeq" id="WP_146008434.1">
    <property type="nucleotide sequence ID" value="NZ_CP142381.1"/>
</dbReference>
<name>A0ABS7FEX6_9NEIS</name>
<protein>
    <recommendedName>
        <fullName evidence="3">Bacterial toxin YdaT domain-containing protein</fullName>
    </recommendedName>
</protein>
<keyword evidence="2" id="KW-1185">Reference proteome</keyword>
<evidence type="ECO:0008006" key="3">
    <source>
        <dbReference type="Google" id="ProtNLM"/>
    </source>
</evidence>
<evidence type="ECO:0000313" key="1">
    <source>
        <dbReference type="EMBL" id="MBW8287863.1"/>
    </source>
</evidence>
<comment type="caution">
    <text evidence="1">The sequence shown here is derived from an EMBL/GenBank/DDBJ whole genome shotgun (WGS) entry which is preliminary data.</text>
</comment>
<evidence type="ECO:0000313" key="2">
    <source>
        <dbReference type="Proteomes" id="UP000711178"/>
    </source>
</evidence>
<dbReference type="Proteomes" id="UP000711178">
    <property type="component" value="Unassembled WGS sequence"/>
</dbReference>